<reference evidence="4 5" key="1">
    <citation type="submission" date="2016-10" db="EMBL/GenBank/DDBJ databases">
        <title>Description of Gloeomargarita lithophora gen. nov., sp. nov., a thylakoid-bearing basal-branching cyanobacterium with intracellular carbonates, and proposal for Gloeomargaritales ord. nov.</title>
        <authorList>
            <person name="Moreira D."/>
            <person name="Tavera R."/>
            <person name="Benzerara K."/>
            <person name="Skouri-Panet F."/>
            <person name="Couradeau E."/>
            <person name="Gerard E."/>
            <person name="Loussert C."/>
            <person name="Novelo E."/>
            <person name="Zivanovic Y."/>
            <person name="Lopez-Garcia P."/>
        </authorList>
    </citation>
    <scope>NUCLEOTIDE SEQUENCE [LARGE SCALE GENOMIC DNA]</scope>
    <source>
        <strain evidence="4 5">D10</strain>
    </source>
</reference>
<dbReference type="InterPro" id="IPR011344">
    <property type="entry name" value="ssDNA-bd"/>
</dbReference>
<dbReference type="PANTHER" id="PTHR10302:SF0">
    <property type="entry name" value="SINGLE-STRANDED DNA-BINDING PROTEIN, MITOCHONDRIAL"/>
    <property type="match status" value="1"/>
</dbReference>
<accession>A0A1J0AFM9</accession>
<evidence type="ECO:0000313" key="5">
    <source>
        <dbReference type="Proteomes" id="UP000180235"/>
    </source>
</evidence>
<dbReference type="STRING" id="1188229.GlitD10_2411"/>
<dbReference type="AlphaFoldDB" id="A0A1J0AFM9"/>
<dbReference type="GO" id="GO:0006260">
    <property type="term" value="P:DNA replication"/>
    <property type="evidence" value="ECO:0007669"/>
    <property type="project" value="InterPro"/>
</dbReference>
<protein>
    <recommendedName>
        <fullName evidence="2 3">Single-stranded DNA-binding protein</fullName>
    </recommendedName>
</protein>
<evidence type="ECO:0000256" key="2">
    <source>
        <dbReference type="PIRNR" id="PIRNR002070"/>
    </source>
</evidence>
<organism evidence="4 5">
    <name type="scientific">Gloeomargarita lithophora Alchichica-D10</name>
    <dbReference type="NCBI Taxonomy" id="1188229"/>
    <lineage>
        <taxon>Bacteria</taxon>
        <taxon>Bacillati</taxon>
        <taxon>Cyanobacteriota</taxon>
        <taxon>Cyanophyceae</taxon>
        <taxon>Gloeomargaritales</taxon>
        <taxon>Gloeomargaritaceae</taxon>
        <taxon>Gloeomargarita</taxon>
    </lineage>
</organism>
<evidence type="ECO:0000313" key="4">
    <source>
        <dbReference type="EMBL" id="APB34745.1"/>
    </source>
</evidence>
<dbReference type="GO" id="GO:0003697">
    <property type="term" value="F:single-stranded DNA binding"/>
    <property type="evidence" value="ECO:0007669"/>
    <property type="project" value="InterPro"/>
</dbReference>
<dbReference type="SUPFAM" id="SSF50249">
    <property type="entry name" value="Nucleic acid-binding proteins"/>
    <property type="match status" value="1"/>
</dbReference>
<sequence length="116" mass="12841">MTWATVTVCGYVAAKPTIRHFERGTVLCSFPVYVNRRKTEGDEVPPLKFQVEIWGNQAETAMNLLDKGARTTVTGRLDEDHYTDKEGQPATALKIRFAEVLDYGVKPAEEPAPASA</sequence>
<gene>
    <name evidence="4" type="ORF">GlitD10_2411</name>
</gene>
<dbReference type="EMBL" id="CP017675">
    <property type="protein sequence ID" value="APB34745.1"/>
    <property type="molecule type" value="Genomic_DNA"/>
</dbReference>
<dbReference type="KEGG" id="glt:GlitD10_2411"/>
<dbReference type="PANTHER" id="PTHR10302">
    <property type="entry name" value="SINGLE-STRANDED DNA-BINDING PROTEIN"/>
    <property type="match status" value="1"/>
</dbReference>
<keyword evidence="5" id="KW-1185">Reference proteome</keyword>
<dbReference type="Proteomes" id="UP000180235">
    <property type="component" value="Chromosome"/>
</dbReference>
<evidence type="ECO:0000256" key="3">
    <source>
        <dbReference type="RuleBase" id="RU000524"/>
    </source>
</evidence>
<proteinExistence type="predicted"/>
<dbReference type="OrthoDB" id="9809878at2"/>
<keyword evidence="1 2" id="KW-0238">DNA-binding</keyword>
<dbReference type="Pfam" id="PF00436">
    <property type="entry name" value="SSB"/>
    <property type="match status" value="1"/>
</dbReference>
<evidence type="ECO:0000256" key="1">
    <source>
        <dbReference type="ARBA" id="ARBA00023125"/>
    </source>
</evidence>
<dbReference type="Gene3D" id="2.40.50.140">
    <property type="entry name" value="Nucleic acid-binding proteins"/>
    <property type="match status" value="1"/>
</dbReference>
<name>A0A1J0AFM9_9CYAN</name>
<dbReference type="CDD" id="cd04496">
    <property type="entry name" value="SSB_OBF"/>
    <property type="match status" value="1"/>
</dbReference>
<dbReference type="InterPro" id="IPR000424">
    <property type="entry name" value="Primosome_PriB/ssb"/>
</dbReference>
<dbReference type="InterPro" id="IPR012340">
    <property type="entry name" value="NA-bd_OB-fold"/>
</dbReference>
<dbReference type="RefSeq" id="WP_071455141.1">
    <property type="nucleotide sequence ID" value="NZ_CP017675.1"/>
</dbReference>
<dbReference type="PIRSF" id="PIRSF002070">
    <property type="entry name" value="SSB"/>
    <property type="match status" value="1"/>
</dbReference>
<dbReference type="GO" id="GO:0009295">
    <property type="term" value="C:nucleoid"/>
    <property type="evidence" value="ECO:0007669"/>
    <property type="project" value="TreeGrafter"/>
</dbReference>
<dbReference type="PROSITE" id="PS50935">
    <property type="entry name" value="SSB"/>
    <property type="match status" value="1"/>
</dbReference>
<dbReference type="NCBIfam" id="TIGR00621">
    <property type="entry name" value="ssb"/>
    <property type="match status" value="1"/>
</dbReference>